<feature type="signal peptide" evidence="1">
    <location>
        <begin position="1"/>
        <end position="18"/>
    </location>
</feature>
<keyword evidence="1" id="KW-0732">Signal</keyword>
<gene>
    <name evidence="2" type="ORF">AQZ52_05970</name>
</gene>
<comment type="caution">
    <text evidence="2">The sequence shown here is derived from an EMBL/GenBank/DDBJ whole genome shotgun (WGS) entry which is preliminary data.</text>
</comment>
<protein>
    <recommendedName>
        <fullName evidence="4">Peptidase C-terminal archaeal/bacterial domain-containing protein</fullName>
    </recommendedName>
</protein>
<sequence>MLAGLALLAAAMAVPALARVSPRGSDYALPDCVRPDGALAQGETLRLAADAPASLAMELDEIERIEIDLDGTPVAAADPAAPPVLEICDPAGVPIAGELVPGARGMVTLRFIAPAAGRYVVAVAPASVPRTIALRTVRAAAPEVAPLVLGRTVFARLAPRTVRAWSFEGKAGQWVHIAAASESGLALRLVGPAGTSGIDETAEGRTPLLQRRLSASGTWRVDVQSLGDAADDITLEVRDLPAAPPPPAATALRPGVAARGTLGTATDTALYDIAVRAGHSYEVAASAPFDLALDLGLPDPLEGDDGAPASGISVRRSIDAARSGGETAGFTAASDGHVLLRVRAVGPFEGGAAFTLTLTESGR</sequence>
<accession>A0A124JVY6</accession>
<reference evidence="2 3" key="1">
    <citation type="submission" date="2015-10" db="EMBL/GenBank/DDBJ databases">
        <title>Draft genome sequence of Novosphingobium fuchskuhlense DSM 25065 isolated from a surface water sample of the southwest basin of Lake Grosse Fuchskuhle.</title>
        <authorList>
            <person name="Ruckert C."/>
            <person name="Winkler A."/>
            <person name="Glaeser J."/>
            <person name="Grossart H.-P."/>
            <person name="Kalinowski J."/>
            <person name="Glaeser S."/>
        </authorList>
    </citation>
    <scope>NUCLEOTIDE SEQUENCE [LARGE SCALE GENOMIC DNA]</scope>
    <source>
        <strain evidence="2 3">FNE08-7</strain>
    </source>
</reference>
<proteinExistence type="predicted"/>
<name>A0A124JVY6_9SPHN</name>
<evidence type="ECO:0000256" key="1">
    <source>
        <dbReference type="SAM" id="SignalP"/>
    </source>
</evidence>
<evidence type="ECO:0000313" key="3">
    <source>
        <dbReference type="Proteomes" id="UP000058012"/>
    </source>
</evidence>
<evidence type="ECO:0008006" key="4">
    <source>
        <dbReference type="Google" id="ProtNLM"/>
    </source>
</evidence>
<dbReference type="Proteomes" id="UP000058012">
    <property type="component" value="Unassembled WGS sequence"/>
</dbReference>
<dbReference type="Gene3D" id="2.60.120.380">
    <property type="match status" value="1"/>
</dbReference>
<evidence type="ECO:0000313" key="2">
    <source>
        <dbReference type="EMBL" id="KUR72768.1"/>
    </source>
</evidence>
<dbReference type="STRING" id="1117702.AQZ52_05970"/>
<feature type="chain" id="PRO_5007174893" description="Peptidase C-terminal archaeal/bacterial domain-containing protein" evidence="1">
    <location>
        <begin position="19"/>
        <end position="363"/>
    </location>
</feature>
<dbReference type="EMBL" id="LLZS01000003">
    <property type="protein sequence ID" value="KUR72768.1"/>
    <property type="molecule type" value="Genomic_DNA"/>
</dbReference>
<dbReference type="AlphaFoldDB" id="A0A124JVY6"/>
<keyword evidence="3" id="KW-1185">Reference proteome</keyword>
<organism evidence="2 3">
    <name type="scientific">Novosphingobium fuchskuhlense</name>
    <dbReference type="NCBI Taxonomy" id="1117702"/>
    <lineage>
        <taxon>Bacteria</taxon>
        <taxon>Pseudomonadati</taxon>
        <taxon>Pseudomonadota</taxon>
        <taxon>Alphaproteobacteria</taxon>
        <taxon>Sphingomonadales</taxon>
        <taxon>Sphingomonadaceae</taxon>
        <taxon>Novosphingobium</taxon>
    </lineage>
</organism>